<protein>
    <submittedName>
        <fullName evidence="2">Unnamed protein product</fullName>
    </submittedName>
</protein>
<dbReference type="OrthoDB" id="139077at2759"/>
<evidence type="ECO:0000256" key="1">
    <source>
        <dbReference type="SAM" id="SignalP"/>
    </source>
</evidence>
<gene>
    <name evidence="2" type="ORF">Pfra01_001226800</name>
</gene>
<sequence>MHLHIYTLLVLIVVAFSSANAIVTGRDSTPIQTSRFLRGDRYASDNDRIAKPPQTARLIPGVEVKDKLKRVKTPLITMDNEMWNKMLTPMFKEFYEKEIHPSRVSKFLAAVRPRQAKRDIAELYKSWYSKRVASRALNEVIVLLNSKMLQNLLETELLQYLINEGQRSQVQ</sequence>
<dbReference type="Proteomes" id="UP001165121">
    <property type="component" value="Unassembled WGS sequence"/>
</dbReference>
<keyword evidence="1" id="KW-0732">Signal</keyword>
<organism evidence="2 3">
    <name type="scientific">Phytophthora fragariaefolia</name>
    <dbReference type="NCBI Taxonomy" id="1490495"/>
    <lineage>
        <taxon>Eukaryota</taxon>
        <taxon>Sar</taxon>
        <taxon>Stramenopiles</taxon>
        <taxon>Oomycota</taxon>
        <taxon>Peronosporomycetes</taxon>
        <taxon>Peronosporales</taxon>
        <taxon>Peronosporaceae</taxon>
        <taxon>Phytophthora</taxon>
    </lineage>
</organism>
<comment type="caution">
    <text evidence="2">The sequence shown here is derived from an EMBL/GenBank/DDBJ whole genome shotgun (WGS) entry which is preliminary data.</text>
</comment>
<evidence type="ECO:0000313" key="3">
    <source>
        <dbReference type="Proteomes" id="UP001165121"/>
    </source>
</evidence>
<reference evidence="2" key="1">
    <citation type="submission" date="2023-04" db="EMBL/GenBank/DDBJ databases">
        <title>Phytophthora fragariaefolia NBRC 109709.</title>
        <authorList>
            <person name="Ichikawa N."/>
            <person name="Sato H."/>
            <person name="Tonouchi N."/>
        </authorList>
    </citation>
    <scope>NUCLEOTIDE SEQUENCE</scope>
    <source>
        <strain evidence="2">NBRC 109709</strain>
    </source>
</reference>
<keyword evidence="3" id="KW-1185">Reference proteome</keyword>
<name>A0A9W6XKA6_9STRA</name>
<feature type="signal peptide" evidence="1">
    <location>
        <begin position="1"/>
        <end position="21"/>
    </location>
</feature>
<proteinExistence type="predicted"/>
<evidence type="ECO:0000313" key="2">
    <source>
        <dbReference type="EMBL" id="GMF40239.1"/>
    </source>
</evidence>
<feature type="chain" id="PRO_5040975865" evidence="1">
    <location>
        <begin position="22"/>
        <end position="171"/>
    </location>
</feature>
<dbReference type="EMBL" id="BSXT01001233">
    <property type="protein sequence ID" value="GMF40239.1"/>
    <property type="molecule type" value="Genomic_DNA"/>
</dbReference>
<dbReference type="AlphaFoldDB" id="A0A9W6XKA6"/>
<accession>A0A9W6XKA6</accession>